<evidence type="ECO:0000256" key="1">
    <source>
        <dbReference type="ARBA" id="ARBA00000098"/>
    </source>
</evidence>
<dbReference type="InterPro" id="IPR050344">
    <property type="entry name" value="Peptidase_M1_aminopeptidases"/>
</dbReference>
<gene>
    <name evidence="15" type="ORF">H4317_03370</name>
</gene>
<accession>A0A7G7W927</accession>
<dbReference type="PROSITE" id="PS51257">
    <property type="entry name" value="PROKAR_LIPOPROTEIN"/>
    <property type="match status" value="1"/>
</dbReference>
<sequence>MKYPIFGILSLVLACQLEAPAQAVKSGKPTSSKAATHKKTEQPDTPPAATVGVVVPSWLPPTHSVKPAATILYDLLDTKLDVRFDWNKQWLLGTAVLTVRPHFYPQNQLLLDAKGFEVKSVKLLNGNKEKNLNYTYDKKKLTINLDRAYSRTEPCQVRIQYVAKPNELEAGGSAAITQDKGLYFVNPLGTDKTKPRQIWTQGETEGSSCWFPTIDKPNQRMTQEISLTVEGTLKTLSNGLLVGSKKNSDGTRTDTWKQSLPHAPYLAMLAVGNFAVVSDTWRGKSVEYYVDPQYSSTAKAVFGNTPEMLDFFSKKLGVDFPWEKYAQVAVHDFVSGAMENTTAVTFEQSLVQFTARELPDVGYDAESTVAHELFHHWFGDYVTSESWANLPLNESFADYSELLWAEHKYGADAAALVQQEKMGRYLEEAQSKREPLIRYQYAQNEDMFDRHSYDKGGRVLHMLRKYVGDEAFFTALNRYLTQNKFSASEIAKLRIAFEETTGEDLMWFFDQWFMKRGHPELKVTHSFANGQVSLRVQQLQDSTFTPIYRLPVGVTVWANNQPTEHRIVITRADQTFRLPSSQRPALVKFDSDAQLLAEIEEERSQEELLYQFSHARNYLQKYEAIDRLRTKGADLAVSSMLRAALNDNFWAVRQTAVEALRRYKGPEGESVRKELQRVAASDKKSQVRATALTTLSAFTNENYSSLYLTALNDSSYKVVGAAIQALAKTPTADSQEKITALQETKSQEVLSAISAYFSLNGSSTEQYQWFLRRLPDVSEADLYRSYLPNFATFMLRIPPIEREKGIQKLESLARNAPNSIVRLGAYRGLSILATGMPTIKTVMQDIRSKEKDEQVKAYYALMQ</sequence>
<evidence type="ECO:0000313" key="16">
    <source>
        <dbReference type="Proteomes" id="UP000515489"/>
    </source>
</evidence>
<dbReference type="AlphaFoldDB" id="A0A7G7W927"/>
<dbReference type="GO" id="GO:0070006">
    <property type="term" value="F:metalloaminopeptidase activity"/>
    <property type="evidence" value="ECO:0007669"/>
    <property type="project" value="TreeGrafter"/>
</dbReference>
<dbReference type="PANTHER" id="PTHR11533">
    <property type="entry name" value="PROTEASE M1 ZINC METALLOPROTEASE"/>
    <property type="match status" value="1"/>
</dbReference>
<dbReference type="Gene3D" id="1.10.390.10">
    <property type="entry name" value="Neutral Protease Domain 2"/>
    <property type="match status" value="1"/>
</dbReference>
<evidence type="ECO:0000256" key="5">
    <source>
        <dbReference type="ARBA" id="ARBA00015611"/>
    </source>
</evidence>
<dbReference type="KEGG" id="hsk:H4317_03370"/>
<dbReference type="SUPFAM" id="SSF48371">
    <property type="entry name" value="ARM repeat"/>
    <property type="match status" value="1"/>
</dbReference>
<dbReference type="Pfam" id="PF13646">
    <property type="entry name" value="HEAT_2"/>
    <property type="match status" value="1"/>
</dbReference>
<comment type="cofactor">
    <cofactor evidence="2">
        <name>Zn(2+)</name>
        <dbReference type="ChEBI" id="CHEBI:29105"/>
    </cofactor>
</comment>
<evidence type="ECO:0000256" key="9">
    <source>
        <dbReference type="ARBA" id="ARBA00022801"/>
    </source>
</evidence>
<dbReference type="GO" id="GO:0016285">
    <property type="term" value="F:alanyl aminopeptidase activity"/>
    <property type="evidence" value="ECO:0007669"/>
    <property type="project" value="UniProtKB-EC"/>
</dbReference>
<keyword evidence="6" id="KW-0031">Aminopeptidase</keyword>
<evidence type="ECO:0000256" key="4">
    <source>
        <dbReference type="ARBA" id="ARBA00012564"/>
    </source>
</evidence>
<evidence type="ECO:0000256" key="3">
    <source>
        <dbReference type="ARBA" id="ARBA00010136"/>
    </source>
</evidence>
<evidence type="ECO:0000256" key="7">
    <source>
        <dbReference type="ARBA" id="ARBA00022670"/>
    </source>
</evidence>
<keyword evidence="11" id="KW-0482">Metalloprotease</keyword>
<feature type="region of interest" description="Disordered" evidence="12">
    <location>
        <begin position="25"/>
        <end position="49"/>
    </location>
</feature>
<feature type="domain" description="Aminopeptidase N-like N-terminal" evidence="14">
    <location>
        <begin position="79"/>
        <end position="266"/>
    </location>
</feature>
<reference evidence="15 16" key="1">
    <citation type="submission" date="2020-08" db="EMBL/GenBank/DDBJ databases">
        <title>Hymenobacter sp. S2-20-2 genome sequencing.</title>
        <authorList>
            <person name="Jin L."/>
        </authorList>
    </citation>
    <scope>NUCLEOTIDE SEQUENCE [LARGE SCALE GENOMIC DNA]</scope>
    <source>
        <strain evidence="15 16">S2-20-2</strain>
    </source>
</reference>
<dbReference type="GO" id="GO:0008270">
    <property type="term" value="F:zinc ion binding"/>
    <property type="evidence" value="ECO:0007669"/>
    <property type="project" value="InterPro"/>
</dbReference>
<name>A0A7G7W927_9BACT</name>
<dbReference type="InterPro" id="IPR027268">
    <property type="entry name" value="Peptidase_M4/M1_CTD_sf"/>
</dbReference>
<evidence type="ECO:0000256" key="11">
    <source>
        <dbReference type="ARBA" id="ARBA00023049"/>
    </source>
</evidence>
<dbReference type="RefSeq" id="WP_185888774.1">
    <property type="nucleotide sequence ID" value="NZ_CP060202.1"/>
</dbReference>
<organism evidence="15 16">
    <name type="scientific">Hymenobacter sediminicola</name>
    <dbReference type="NCBI Taxonomy" id="2761579"/>
    <lineage>
        <taxon>Bacteria</taxon>
        <taxon>Pseudomonadati</taxon>
        <taxon>Bacteroidota</taxon>
        <taxon>Cytophagia</taxon>
        <taxon>Cytophagales</taxon>
        <taxon>Hymenobacteraceae</taxon>
        <taxon>Hymenobacter</taxon>
    </lineage>
</organism>
<dbReference type="Pfam" id="PF17900">
    <property type="entry name" value="Peptidase_M1_N"/>
    <property type="match status" value="1"/>
</dbReference>
<dbReference type="InterPro" id="IPR042097">
    <property type="entry name" value="Aminopeptidase_N-like_N_sf"/>
</dbReference>
<keyword evidence="7" id="KW-0645">Protease</keyword>
<dbReference type="Proteomes" id="UP000515489">
    <property type="component" value="Chromosome"/>
</dbReference>
<evidence type="ECO:0000256" key="10">
    <source>
        <dbReference type="ARBA" id="ARBA00022833"/>
    </source>
</evidence>
<dbReference type="CDD" id="cd09603">
    <property type="entry name" value="M1_APN_like"/>
    <property type="match status" value="1"/>
</dbReference>
<feature type="domain" description="Peptidase M1 membrane alanine aminopeptidase" evidence="13">
    <location>
        <begin position="304"/>
        <end position="512"/>
    </location>
</feature>
<keyword evidence="10" id="KW-0862">Zinc</keyword>
<evidence type="ECO:0000313" key="15">
    <source>
        <dbReference type="EMBL" id="QNH62870.1"/>
    </source>
</evidence>
<dbReference type="EMBL" id="CP060202">
    <property type="protein sequence ID" value="QNH62870.1"/>
    <property type="molecule type" value="Genomic_DNA"/>
</dbReference>
<evidence type="ECO:0000256" key="8">
    <source>
        <dbReference type="ARBA" id="ARBA00022723"/>
    </source>
</evidence>
<dbReference type="InterPro" id="IPR016024">
    <property type="entry name" value="ARM-type_fold"/>
</dbReference>
<comment type="similarity">
    <text evidence="3">Belongs to the peptidase M1 family.</text>
</comment>
<keyword evidence="9" id="KW-0378">Hydrolase</keyword>
<dbReference type="InterPro" id="IPR045357">
    <property type="entry name" value="Aminopeptidase_N-like_N"/>
</dbReference>
<evidence type="ECO:0000256" key="12">
    <source>
        <dbReference type="SAM" id="MobiDB-lite"/>
    </source>
</evidence>
<dbReference type="EC" id="3.4.11.2" evidence="4"/>
<dbReference type="InterPro" id="IPR011989">
    <property type="entry name" value="ARM-like"/>
</dbReference>
<dbReference type="InterPro" id="IPR014782">
    <property type="entry name" value="Peptidase_M1_dom"/>
</dbReference>
<dbReference type="GO" id="GO:0042277">
    <property type="term" value="F:peptide binding"/>
    <property type="evidence" value="ECO:0007669"/>
    <property type="project" value="TreeGrafter"/>
</dbReference>
<keyword evidence="8" id="KW-0479">Metal-binding</keyword>
<dbReference type="PRINTS" id="PR00756">
    <property type="entry name" value="ALADIPTASE"/>
</dbReference>
<dbReference type="SUPFAM" id="SSF63737">
    <property type="entry name" value="Leukotriene A4 hydrolase N-terminal domain"/>
    <property type="match status" value="1"/>
</dbReference>
<evidence type="ECO:0000259" key="14">
    <source>
        <dbReference type="Pfam" id="PF17900"/>
    </source>
</evidence>
<protein>
    <recommendedName>
        <fullName evidence="5">Aminopeptidase N</fullName>
        <ecNumber evidence="4">3.4.11.2</ecNumber>
    </recommendedName>
</protein>
<dbReference type="PANTHER" id="PTHR11533:SF174">
    <property type="entry name" value="PUROMYCIN-SENSITIVE AMINOPEPTIDASE-RELATED"/>
    <property type="match status" value="1"/>
</dbReference>
<proteinExistence type="inferred from homology"/>
<dbReference type="Gene3D" id="2.60.40.1730">
    <property type="entry name" value="tricorn interacting facor f3 domain"/>
    <property type="match status" value="1"/>
</dbReference>
<evidence type="ECO:0000259" key="13">
    <source>
        <dbReference type="Pfam" id="PF01433"/>
    </source>
</evidence>
<evidence type="ECO:0000256" key="6">
    <source>
        <dbReference type="ARBA" id="ARBA00022438"/>
    </source>
</evidence>
<evidence type="ECO:0000256" key="2">
    <source>
        <dbReference type="ARBA" id="ARBA00001947"/>
    </source>
</evidence>
<dbReference type="GO" id="GO:0016020">
    <property type="term" value="C:membrane"/>
    <property type="evidence" value="ECO:0007669"/>
    <property type="project" value="TreeGrafter"/>
</dbReference>
<dbReference type="GO" id="GO:0005737">
    <property type="term" value="C:cytoplasm"/>
    <property type="evidence" value="ECO:0007669"/>
    <property type="project" value="TreeGrafter"/>
</dbReference>
<keyword evidence="16" id="KW-1185">Reference proteome</keyword>
<dbReference type="GO" id="GO:0006508">
    <property type="term" value="P:proteolysis"/>
    <property type="evidence" value="ECO:0007669"/>
    <property type="project" value="UniProtKB-KW"/>
</dbReference>
<dbReference type="Gene3D" id="1.25.10.10">
    <property type="entry name" value="Leucine-rich Repeat Variant"/>
    <property type="match status" value="1"/>
</dbReference>
<dbReference type="GO" id="GO:0043171">
    <property type="term" value="P:peptide catabolic process"/>
    <property type="evidence" value="ECO:0007669"/>
    <property type="project" value="TreeGrafter"/>
</dbReference>
<dbReference type="Pfam" id="PF01433">
    <property type="entry name" value="Peptidase_M1"/>
    <property type="match status" value="1"/>
</dbReference>
<comment type="catalytic activity">
    <reaction evidence="1">
        <text>Release of an N-terminal amino acid, Xaa-|-Yaa- from a peptide, amide or arylamide. Xaa is preferably Ala, but may be most amino acids including Pro (slow action). When a terminal hydrophobic residue is followed by a prolyl residue, the two may be released as an intact Xaa-Pro dipeptide.</text>
        <dbReference type="EC" id="3.4.11.2"/>
    </reaction>
</comment>
<dbReference type="SUPFAM" id="SSF55486">
    <property type="entry name" value="Metalloproteases ('zincins'), catalytic domain"/>
    <property type="match status" value="1"/>
</dbReference>
<dbReference type="InterPro" id="IPR001930">
    <property type="entry name" value="Peptidase_M1"/>
</dbReference>
<dbReference type="GO" id="GO:0005615">
    <property type="term" value="C:extracellular space"/>
    <property type="evidence" value="ECO:0007669"/>
    <property type="project" value="TreeGrafter"/>
</dbReference>